<gene>
    <name evidence="1" type="ordered locus">wcw_1679</name>
</gene>
<name>D6YSH8_WADCW</name>
<reference evidence="1 2" key="1">
    <citation type="journal article" date="2010" name="PLoS ONE">
        <title>The Waddlia genome: a window into chlamydial biology.</title>
        <authorList>
            <person name="Bertelli C."/>
            <person name="Collyn F."/>
            <person name="Croxatto A."/>
            <person name="Ruckert C."/>
            <person name="Polkinghorne A."/>
            <person name="Kebbi-Beghdadi C."/>
            <person name="Goesmann A."/>
            <person name="Vaughan L."/>
            <person name="Greub G."/>
        </authorList>
    </citation>
    <scope>NUCLEOTIDE SEQUENCE [LARGE SCALE GENOMIC DNA]</scope>
    <source>
        <strain evidence="2">ATCC VR-1470 / WSU 86-1044</strain>
    </source>
</reference>
<sequence length="41" mass="4794">MIFFSGFLGGKKNRLPLYFRSSRFENVALNFGKINLQQQLL</sequence>
<accession>D6YSH8</accession>
<dbReference type="EMBL" id="CP001928">
    <property type="protein sequence ID" value="ADI39023.1"/>
    <property type="molecule type" value="Genomic_DNA"/>
</dbReference>
<evidence type="ECO:0000313" key="2">
    <source>
        <dbReference type="Proteomes" id="UP000001505"/>
    </source>
</evidence>
<keyword evidence="2" id="KW-1185">Reference proteome</keyword>
<dbReference type="AlphaFoldDB" id="D6YSH8"/>
<proteinExistence type="predicted"/>
<evidence type="ECO:0000313" key="1">
    <source>
        <dbReference type="EMBL" id="ADI39023.1"/>
    </source>
</evidence>
<organism evidence="1 2">
    <name type="scientific">Waddlia chondrophila (strain ATCC VR-1470 / WSU 86-1044)</name>
    <dbReference type="NCBI Taxonomy" id="716544"/>
    <lineage>
        <taxon>Bacteria</taxon>
        <taxon>Pseudomonadati</taxon>
        <taxon>Chlamydiota</taxon>
        <taxon>Chlamydiia</taxon>
        <taxon>Parachlamydiales</taxon>
        <taxon>Waddliaceae</taxon>
        <taxon>Waddlia</taxon>
    </lineage>
</organism>
<dbReference type="HOGENOM" id="CLU_3278695_0_0_0"/>
<dbReference type="KEGG" id="wch:wcw_1679"/>
<dbReference type="Proteomes" id="UP000001505">
    <property type="component" value="Chromosome"/>
</dbReference>
<protein>
    <submittedName>
        <fullName evidence="1">Uncharacterized protein</fullName>
    </submittedName>
</protein>